<dbReference type="GO" id="GO:0003723">
    <property type="term" value="F:RNA binding"/>
    <property type="evidence" value="ECO:0007669"/>
    <property type="project" value="InterPro"/>
</dbReference>
<sequence>MLSFKLKPDWCALTSPLPQWFRPQRNFVNARVKWMRDPWLDHVVEREKYLQPVLGILSLILASPTKSLPVSTVSTYKRDLLRLPDSASTSSFIQKYPCFFKHFHPQPFSLPHIRLTQQALYVYKEEMAIHSSPDHRQAAAERLTKLLMLTGAGKLPLRIIDLLRLDLGLPRNYILSLVSYYPDYFEVCEVRDGIGSDSEVPGLELVSWRENLAVSAIEKKAMSETCKFRKGMRLQFPVQYPNGFEHEKRVKFWMEEWQNLPYISPYEDAFHLNPNSDQAEKWVVAVLHELFHLFVSKKTEIRNLCSLTEYLGFDRLRLKKALKHQPGIFYISNKIRTQTVVLREAYRKDTLLEKHPLMGMRHRYIHLMSKKKRRKSILKPSSRGKAQTSRNSKGIRGATNDIRVEKKDTEESSETECETIIGHEGMDCGM</sequence>
<dbReference type="AlphaFoldDB" id="A0A7N0U631"/>
<dbReference type="EnsemblPlants" id="Kaladp0055s0330.1.v1.1">
    <property type="protein sequence ID" value="Kaladp0055s0330.1.v1.1.CDS.1"/>
    <property type="gene ID" value="Kaladp0055s0330.v1.1"/>
</dbReference>
<evidence type="ECO:0000313" key="4">
    <source>
        <dbReference type="Proteomes" id="UP000594263"/>
    </source>
</evidence>
<dbReference type="PANTHER" id="PTHR31476:SF19">
    <property type="entry name" value="UBIQUITIN CARBOXYL-TERMINAL HYDROLASE FAMILY PROTEIN"/>
    <property type="match status" value="1"/>
</dbReference>
<reference evidence="3" key="1">
    <citation type="submission" date="2021-01" db="UniProtKB">
        <authorList>
            <consortium name="EnsemblPlants"/>
        </authorList>
    </citation>
    <scope>IDENTIFICATION</scope>
</reference>
<protein>
    <recommendedName>
        <fullName evidence="2">PORR domain-containing protein</fullName>
    </recommendedName>
</protein>
<feature type="domain" description="PORR" evidence="2">
    <location>
        <begin position="36"/>
        <end position="372"/>
    </location>
</feature>
<evidence type="ECO:0000313" key="3">
    <source>
        <dbReference type="EnsemblPlants" id="Kaladp0055s0330.1.v1.1.CDS.1"/>
    </source>
</evidence>
<dbReference type="Gramene" id="Kaladp0055s0330.1.v1.1">
    <property type="protein sequence ID" value="Kaladp0055s0330.1.v1.1.CDS.1"/>
    <property type="gene ID" value="Kaladp0055s0330.v1.1"/>
</dbReference>
<dbReference type="OMA" id="REGYHKE"/>
<dbReference type="Proteomes" id="UP000594263">
    <property type="component" value="Unplaced"/>
</dbReference>
<evidence type="ECO:0000259" key="2">
    <source>
        <dbReference type="Pfam" id="PF11955"/>
    </source>
</evidence>
<proteinExistence type="predicted"/>
<dbReference type="InterPro" id="IPR021099">
    <property type="entry name" value="PORR_domain"/>
</dbReference>
<feature type="region of interest" description="Disordered" evidence="1">
    <location>
        <begin position="372"/>
        <end position="417"/>
    </location>
</feature>
<keyword evidence="4" id="KW-1185">Reference proteome</keyword>
<dbReference type="InterPro" id="IPR045040">
    <property type="entry name" value="PORR_fam"/>
</dbReference>
<name>A0A7N0U631_KALFE</name>
<dbReference type="Pfam" id="PF11955">
    <property type="entry name" value="PORR"/>
    <property type="match status" value="1"/>
</dbReference>
<dbReference type="PANTHER" id="PTHR31476">
    <property type="entry name" value="PROTEIN WHAT'S THIS FACTOR 1 HOMOLOG, CHLOROPLASTIC"/>
    <property type="match status" value="1"/>
</dbReference>
<organism evidence="3 4">
    <name type="scientific">Kalanchoe fedtschenkoi</name>
    <name type="common">Lavender scallops</name>
    <name type="synonym">South American air plant</name>
    <dbReference type="NCBI Taxonomy" id="63787"/>
    <lineage>
        <taxon>Eukaryota</taxon>
        <taxon>Viridiplantae</taxon>
        <taxon>Streptophyta</taxon>
        <taxon>Embryophyta</taxon>
        <taxon>Tracheophyta</taxon>
        <taxon>Spermatophyta</taxon>
        <taxon>Magnoliopsida</taxon>
        <taxon>eudicotyledons</taxon>
        <taxon>Gunneridae</taxon>
        <taxon>Pentapetalae</taxon>
        <taxon>Saxifragales</taxon>
        <taxon>Crassulaceae</taxon>
        <taxon>Kalanchoe</taxon>
    </lineage>
</organism>
<evidence type="ECO:0000256" key="1">
    <source>
        <dbReference type="SAM" id="MobiDB-lite"/>
    </source>
</evidence>
<accession>A0A7N0U631</accession>